<dbReference type="OrthoDB" id="9812023at2"/>
<dbReference type="GO" id="GO:0006355">
    <property type="term" value="P:regulation of DNA-templated transcription"/>
    <property type="evidence" value="ECO:0007669"/>
    <property type="project" value="InterPro"/>
</dbReference>
<dbReference type="EMBL" id="QQNH01000004">
    <property type="protein sequence ID" value="RDE09775.1"/>
    <property type="molecule type" value="Genomic_DNA"/>
</dbReference>
<accession>A0A369W7E9</accession>
<dbReference type="InterPro" id="IPR002145">
    <property type="entry name" value="CopG"/>
</dbReference>
<dbReference type="AlphaFoldDB" id="A0A369W7E9"/>
<protein>
    <submittedName>
        <fullName evidence="2">Ribbon-helix-helix protein, CopG family</fullName>
    </submittedName>
</protein>
<dbReference type="RefSeq" id="WP_114644938.1">
    <property type="nucleotide sequence ID" value="NZ_QQNH01000004.1"/>
</dbReference>
<proteinExistence type="predicted"/>
<keyword evidence="3" id="KW-1185">Reference proteome</keyword>
<organism evidence="2 3">
    <name type="scientific">Pelagibacterium lacus</name>
    <dbReference type="NCBI Taxonomy" id="2282655"/>
    <lineage>
        <taxon>Bacteria</taxon>
        <taxon>Pseudomonadati</taxon>
        <taxon>Pseudomonadota</taxon>
        <taxon>Alphaproteobacteria</taxon>
        <taxon>Hyphomicrobiales</taxon>
        <taxon>Devosiaceae</taxon>
        <taxon>Pelagibacterium</taxon>
    </lineage>
</organism>
<dbReference type="Proteomes" id="UP000253759">
    <property type="component" value="Unassembled WGS sequence"/>
</dbReference>
<dbReference type="Pfam" id="PF01402">
    <property type="entry name" value="RHH_1"/>
    <property type="match status" value="1"/>
</dbReference>
<comment type="caution">
    <text evidence="2">The sequence shown here is derived from an EMBL/GenBank/DDBJ whole genome shotgun (WGS) entry which is preliminary data.</text>
</comment>
<name>A0A369W7E9_9HYPH</name>
<gene>
    <name evidence="2" type="ORF">DVH29_04335</name>
</gene>
<feature type="domain" description="Ribbon-helix-helix protein CopG" evidence="1">
    <location>
        <begin position="2"/>
        <end position="38"/>
    </location>
</feature>
<evidence type="ECO:0000313" key="2">
    <source>
        <dbReference type="EMBL" id="RDE09775.1"/>
    </source>
</evidence>
<reference evidence="3" key="1">
    <citation type="submission" date="2018-07" db="EMBL/GenBank/DDBJ databases">
        <authorList>
            <person name="Liu B.-T."/>
            <person name="Du Z."/>
        </authorList>
    </citation>
    <scope>NUCLEOTIDE SEQUENCE [LARGE SCALE GENOMIC DNA]</scope>
    <source>
        <strain evidence="3">XYN52</strain>
    </source>
</reference>
<sequence>MAITLDISENLKARVDAIARRSRLSASEVIADALENGYSLEWQEQYLDRVEAGLAAADAGSFASEEEIERVRNKYRRD</sequence>
<evidence type="ECO:0000259" key="1">
    <source>
        <dbReference type="Pfam" id="PF01402"/>
    </source>
</evidence>
<evidence type="ECO:0000313" key="3">
    <source>
        <dbReference type="Proteomes" id="UP000253759"/>
    </source>
</evidence>